<dbReference type="Proteomes" id="UP001596109">
    <property type="component" value="Unassembled WGS sequence"/>
</dbReference>
<reference evidence="3" key="1">
    <citation type="journal article" date="2019" name="Int. J. Syst. Evol. Microbiol.">
        <title>The Global Catalogue of Microorganisms (GCM) 10K type strain sequencing project: providing services to taxonomists for standard genome sequencing and annotation.</title>
        <authorList>
            <consortium name="The Broad Institute Genomics Platform"/>
            <consortium name="The Broad Institute Genome Sequencing Center for Infectious Disease"/>
            <person name="Wu L."/>
            <person name="Ma J."/>
        </authorList>
    </citation>
    <scope>NUCLEOTIDE SEQUENCE [LARGE SCALE GENOMIC DNA]</scope>
    <source>
        <strain evidence="3">CGMCC 4.1434</strain>
    </source>
</reference>
<proteinExistence type="predicted"/>
<dbReference type="InterPro" id="IPR023385">
    <property type="entry name" value="YopX-like_C"/>
</dbReference>
<comment type="caution">
    <text evidence="2">The sequence shown here is derived from an EMBL/GenBank/DDBJ whole genome shotgun (WGS) entry which is preliminary data.</text>
</comment>
<evidence type="ECO:0000259" key="1">
    <source>
        <dbReference type="Pfam" id="PF09643"/>
    </source>
</evidence>
<accession>A0ABW0TFB6</accession>
<name>A0ABW0TFB6_9BACL</name>
<organism evidence="2 3">
    <name type="scientific">Sporosarcina soli</name>
    <dbReference type="NCBI Taxonomy" id="334736"/>
    <lineage>
        <taxon>Bacteria</taxon>
        <taxon>Bacillati</taxon>
        <taxon>Bacillota</taxon>
        <taxon>Bacilli</taxon>
        <taxon>Bacillales</taxon>
        <taxon>Caryophanaceae</taxon>
        <taxon>Sporosarcina</taxon>
    </lineage>
</organism>
<dbReference type="SUPFAM" id="SSF159006">
    <property type="entry name" value="YopX-like"/>
    <property type="match status" value="1"/>
</dbReference>
<dbReference type="EMBL" id="JBHSNO010000001">
    <property type="protein sequence ID" value="MFC5587574.1"/>
    <property type="molecule type" value="Genomic_DNA"/>
</dbReference>
<evidence type="ECO:0000313" key="2">
    <source>
        <dbReference type="EMBL" id="MFC5587574.1"/>
    </source>
</evidence>
<gene>
    <name evidence="2" type="ORF">ACFPRA_01455</name>
</gene>
<protein>
    <submittedName>
        <fullName evidence="2">YopX family protein</fullName>
    </submittedName>
</protein>
<keyword evidence="3" id="KW-1185">Reference proteome</keyword>
<sequence>MRDVLFRGKSGGTWVYGSYIKTAVGLHYIIPQNVISDDLPKYVVDKETVGQYIGIEDPMDRMVFDGDIAKSGDDEIRVICYDTNQAKYKAVPLYAYLNNAGQGGWTGYELRNDLRHEIIGNIHDDPELLEVAE</sequence>
<dbReference type="InterPro" id="IPR019096">
    <property type="entry name" value="YopX_protein"/>
</dbReference>
<feature type="domain" description="YopX protein" evidence="1">
    <location>
        <begin position="42"/>
        <end position="130"/>
    </location>
</feature>
<dbReference type="RefSeq" id="WP_381429707.1">
    <property type="nucleotide sequence ID" value="NZ_JBHSNO010000001.1"/>
</dbReference>
<evidence type="ECO:0000313" key="3">
    <source>
        <dbReference type="Proteomes" id="UP001596109"/>
    </source>
</evidence>
<dbReference type="Pfam" id="PF09643">
    <property type="entry name" value="YopX"/>
    <property type="match status" value="1"/>
</dbReference>
<dbReference type="Gene3D" id="2.30.30.290">
    <property type="entry name" value="YopX-like domains"/>
    <property type="match status" value="1"/>
</dbReference>